<feature type="domain" description="RING-type" evidence="8">
    <location>
        <begin position="118"/>
        <end position="170"/>
    </location>
</feature>
<dbReference type="eggNOG" id="KOG0802">
    <property type="taxonomic scope" value="Eukaryota"/>
</dbReference>
<dbReference type="PROSITE" id="PS50089">
    <property type="entry name" value="ZF_RING_2"/>
    <property type="match status" value="1"/>
</dbReference>
<evidence type="ECO:0000313" key="10">
    <source>
        <dbReference type="Proteomes" id="UP000008694"/>
    </source>
</evidence>
<organism evidence="10">
    <name type="scientific">Arabidopsis lyrata subsp. lyrata</name>
    <name type="common">Lyre-leaved rock-cress</name>
    <dbReference type="NCBI Taxonomy" id="81972"/>
    <lineage>
        <taxon>Eukaryota</taxon>
        <taxon>Viridiplantae</taxon>
        <taxon>Streptophyta</taxon>
        <taxon>Embryophyta</taxon>
        <taxon>Tracheophyta</taxon>
        <taxon>Spermatophyta</taxon>
        <taxon>Magnoliopsida</taxon>
        <taxon>eudicotyledons</taxon>
        <taxon>Gunneridae</taxon>
        <taxon>Pentapetalae</taxon>
        <taxon>rosids</taxon>
        <taxon>malvids</taxon>
        <taxon>Brassicales</taxon>
        <taxon>Brassicaceae</taxon>
        <taxon>Camelineae</taxon>
        <taxon>Arabidopsis</taxon>
    </lineage>
</organism>
<dbReference type="AlphaFoldDB" id="D7LZ20"/>
<keyword evidence="2" id="KW-0479">Metal-binding</keyword>
<accession>D7LZ20</accession>
<evidence type="ECO:0000256" key="2">
    <source>
        <dbReference type="ARBA" id="ARBA00022723"/>
    </source>
</evidence>
<dbReference type="Proteomes" id="UP000008694">
    <property type="component" value="Unassembled WGS sequence"/>
</dbReference>
<feature type="transmembrane region" description="Helical" evidence="7">
    <location>
        <begin position="56"/>
        <end position="75"/>
    </location>
</feature>
<name>D7LZ20_ARALL</name>
<evidence type="ECO:0000256" key="3">
    <source>
        <dbReference type="ARBA" id="ARBA00022771"/>
    </source>
</evidence>
<keyword evidence="7" id="KW-0812">Transmembrane</keyword>
<dbReference type="Gene3D" id="3.30.40.10">
    <property type="entry name" value="Zinc/RING finger domain, C3HC4 (zinc finger)"/>
    <property type="match status" value="1"/>
</dbReference>
<evidence type="ECO:0000256" key="5">
    <source>
        <dbReference type="ARBA" id="ARBA00022833"/>
    </source>
</evidence>
<gene>
    <name evidence="9" type="ORF">ARALYDRAFT_908508</name>
</gene>
<proteinExistence type="predicted"/>
<dbReference type="InterPro" id="IPR001841">
    <property type="entry name" value="Znf_RING"/>
</dbReference>
<dbReference type="PANTHER" id="PTHR45798:SF97">
    <property type="entry name" value="ALCOHOL-SENSITIVE RING FINGER PROTEIN 1"/>
    <property type="match status" value="1"/>
</dbReference>
<dbReference type="InterPro" id="IPR052788">
    <property type="entry name" value="RING-type_E3_ligase_ATL"/>
</dbReference>
<dbReference type="SUPFAM" id="SSF57850">
    <property type="entry name" value="RING/U-box"/>
    <property type="match status" value="1"/>
</dbReference>
<comment type="pathway">
    <text evidence="1">Protein modification; protein ubiquitination.</text>
</comment>
<keyword evidence="7" id="KW-1133">Transmembrane helix</keyword>
<dbReference type="GO" id="GO:0008270">
    <property type="term" value="F:zinc ion binding"/>
    <property type="evidence" value="ECO:0007669"/>
    <property type="project" value="UniProtKB-KW"/>
</dbReference>
<dbReference type="InterPro" id="IPR013083">
    <property type="entry name" value="Znf_RING/FYVE/PHD"/>
</dbReference>
<keyword evidence="10" id="KW-1185">Reference proteome</keyword>
<dbReference type="Pfam" id="PF12678">
    <property type="entry name" value="zf-rbx1"/>
    <property type="match status" value="1"/>
</dbReference>
<evidence type="ECO:0000256" key="6">
    <source>
        <dbReference type="PROSITE-ProRule" id="PRU00175"/>
    </source>
</evidence>
<dbReference type="SMART" id="SM00184">
    <property type="entry name" value="RING"/>
    <property type="match status" value="1"/>
</dbReference>
<keyword evidence="7" id="KW-0472">Membrane</keyword>
<dbReference type="EMBL" id="GL348718">
    <property type="protein sequence ID" value="EFH47447.1"/>
    <property type="molecule type" value="Genomic_DNA"/>
</dbReference>
<evidence type="ECO:0000256" key="1">
    <source>
        <dbReference type="ARBA" id="ARBA00004906"/>
    </source>
</evidence>
<evidence type="ECO:0000313" key="9">
    <source>
        <dbReference type="EMBL" id="EFH47447.1"/>
    </source>
</evidence>
<evidence type="ECO:0000259" key="8">
    <source>
        <dbReference type="PROSITE" id="PS50089"/>
    </source>
</evidence>
<dbReference type="STRING" id="81972.D7LZ20"/>
<reference evidence="10" key="1">
    <citation type="journal article" date="2011" name="Nat. Genet.">
        <title>The Arabidopsis lyrata genome sequence and the basis of rapid genome size change.</title>
        <authorList>
            <person name="Hu T.T."/>
            <person name="Pattyn P."/>
            <person name="Bakker E.G."/>
            <person name="Cao J."/>
            <person name="Cheng J.-F."/>
            <person name="Clark R.M."/>
            <person name="Fahlgren N."/>
            <person name="Fawcett J.A."/>
            <person name="Grimwood J."/>
            <person name="Gundlach H."/>
            <person name="Haberer G."/>
            <person name="Hollister J.D."/>
            <person name="Ossowski S."/>
            <person name="Ottilar R.P."/>
            <person name="Salamov A.A."/>
            <person name="Schneeberger K."/>
            <person name="Spannagl M."/>
            <person name="Wang X."/>
            <person name="Yang L."/>
            <person name="Nasrallah M.E."/>
            <person name="Bergelson J."/>
            <person name="Carrington J.C."/>
            <person name="Gaut B.S."/>
            <person name="Schmutz J."/>
            <person name="Mayer K.F.X."/>
            <person name="Van de Peer Y."/>
            <person name="Grigoriev I.V."/>
            <person name="Nordborg M."/>
            <person name="Weigel D."/>
            <person name="Guo Y.-L."/>
        </authorList>
    </citation>
    <scope>NUCLEOTIDE SEQUENCE [LARGE SCALE GENOMIC DNA]</scope>
    <source>
        <strain evidence="10">cv. MN47</strain>
    </source>
</reference>
<dbReference type="HOGENOM" id="CLU_122560_0_0_1"/>
<keyword evidence="3 6" id="KW-0863">Zinc-finger</keyword>
<keyword evidence="5" id="KW-0862">Zinc</keyword>
<protein>
    <recommendedName>
        <fullName evidence="8">RING-type domain-containing protein</fullName>
    </recommendedName>
</protein>
<sequence length="191" mass="21700">MTHSNGYAYLNTYQSLPILVSSPTPLTQSCDLFRRHHPSPAYIENDTHHHHLHEDFTLMIIVFVLYGIVAIRYVTFNDGSRGTNLSFQRQLPPLQPPMCPRQIEAMIKDIVVDVELCCPICLEDLKKVDDDNGRGDDDKVVVCLSKCHHSFHMKCIFSWLRQSQDCPICRTSVYRGEVTLINNGVGLGDQA</sequence>
<dbReference type="InterPro" id="IPR024766">
    <property type="entry name" value="Znf_RING_H2"/>
</dbReference>
<evidence type="ECO:0000256" key="7">
    <source>
        <dbReference type="SAM" id="Phobius"/>
    </source>
</evidence>
<keyword evidence="4" id="KW-0833">Ubl conjugation pathway</keyword>
<dbReference type="Gramene" id="scaffold_600565.1">
    <property type="protein sequence ID" value="scaffold_600565.1"/>
    <property type="gene ID" value="scaffold_600565.1"/>
</dbReference>
<dbReference type="PANTHER" id="PTHR45798">
    <property type="entry name" value="RING-H2 FINGER PROTEIN ATL61-RELATED-RELATED"/>
    <property type="match status" value="1"/>
</dbReference>
<evidence type="ECO:0000256" key="4">
    <source>
        <dbReference type="ARBA" id="ARBA00022786"/>
    </source>
</evidence>